<dbReference type="EMBL" id="JAAQHG020000002">
    <property type="protein sequence ID" value="KAL1590544.1"/>
    <property type="molecule type" value="Genomic_DNA"/>
</dbReference>
<feature type="region of interest" description="Disordered" evidence="1">
    <location>
        <begin position="165"/>
        <end position="311"/>
    </location>
</feature>
<evidence type="ECO:0000256" key="1">
    <source>
        <dbReference type="SAM" id="MobiDB-lite"/>
    </source>
</evidence>
<accession>A0AB34KZU9</accession>
<protein>
    <submittedName>
        <fullName evidence="2">Uncharacterized protein</fullName>
    </submittedName>
</protein>
<name>A0AB34KZU9_9PEZI</name>
<feature type="compositionally biased region" description="Polar residues" evidence="1">
    <location>
        <begin position="249"/>
        <end position="258"/>
    </location>
</feature>
<reference evidence="2 3" key="1">
    <citation type="journal article" date="2020" name="Microbiol. Resour. Announc.">
        <title>Draft Genome Sequence of a Cladosporium Species Isolated from the Mesophotic Ascidian Didemnum maculosum.</title>
        <authorList>
            <person name="Gioti A."/>
            <person name="Siaperas R."/>
            <person name="Nikolaivits E."/>
            <person name="Le Goff G."/>
            <person name="Ouazzani J."/>
            <person name="Kotoulas G."/>
            <person name="Topakas E."/>
        </authorList>
    </citation>
    <scope>NUCLEOTIDE SEQUENCE [LARGE SCALE GENOMIC DNA]</scope>
    <source>
        <strain evidence="2 3">TM138-S3</strain>
    </source>
</reference>
<sequence length="368" mass="40526">MQPHAMPNSTNPMPPMTRATSESSLGNKKDKASNNMPQAQHAQPGVARGVPTKPETHIDPPTHQPSPKPFATTHPQSPFEEDLDNNPHSHFLSPVHMYESWDDSDDESDDSSYELDAGITDFALFTDDYNRAKEQNQPLSDKWTDFVASQAECLDRAVARTRAELADRPTAPFYSGSSLSPPQQQQQQQAPPALTPDTSPHLADDLDFDDGAAQQQQQQQPYQTQIVTPDDPTSFPSSPIDIPGRSKPLSASDSALDSTESDFFDDPSTPAFLLYQHSQRSDRRRRSSSSSNLQTLKPQTPVRPGLSAGSRTLSGKLHVWRRPSWGLWSVEEEGEDGEGEEGLEMAAGGRGREGLRRKKGMVELRGSV</sequence>
<proteinExistence type="predicted"/>
<feature type="compositionally biased region" description="Low complexity" evidence="1">
    <location>
        <begin position="1"/>
        <end position="11"/>
    </location>
</feature>
<evidence type="ECO:0000313" key="3">
    <source>
        <dbReference type="Proteomes" id="UP000803884"/>
    </source>
</evidence>
<keyword evidence="3" id="KW-1185">Reference proteome</keyword>
<evidence type="ECO:0000313" key="2">
    <source>
        <dbReference type="EMBL" id="KAL1590544.1"/>
    </source>
</evidence>
<feature type="compositionally biased region" description="Low complexity" evidence="1">
    <location>
        <begin position="211"/>
        <end position="243"/>
    </location>
</feature>
<feature type="region of interest" description="Disordered" evidence="1">
    <location>
        <begin position="331"/>
        <end position="352"/>
    </location>
</feature>
<feature type="region of interest" description="Disordered" evidence="1">
    <location>
        <begin position="1"/>
        <end position="94"/>
    </location>
</feature>
<dbReference type="AlphaFoldDB" id="A0AB34KZU9"/>
<comment type="caution">
    <text evidence="2">The sequence shown here is derived from an EMBL/GenBank/DDBJ whole genome shotgun (WGS) entry which is preliminary data.</text>
</comment>
<feature type="compositionally biased region" description="Low complexity" evidence="1">
    <location>
        <begin position="181"/>
        <end position="192"/>
    </location>
</feature>
<feature type="compositionally biased region" description="Acidic residues" evidence="1">
    <location>
        <begin position="331"/>
        <end position="343"/>
    </location>
</feature>
<organism evidence="2 3">
    <name type="scientific">Cladosporium halotolerans</name>
    <dbReference type="NCBI Taxonomy" id="1052096"/>
    <lineage>
        <taxon>Eukaryota</taxon>
        <taxon>Fungi</taxon>
        <taxon>Dikarya</taxon>
        <taxon>Ascomycota</taxon>
        <taxon>Pezizomycotina</taxon>
        <taxon>Dothideomycetes</taxon>
        <taxon>Dothideomycetidae</taxon>
        <taxon>Cladosporiales</taxon>
        <taxon>Cladosporiaceae</taxon>
        <taxon>Cladosporium</taxon>
    </lineage>
</organism>
<gene>
    <name evidence="2" type="ORF">WHR41_00953</name>
</gene>
<dbReference type="GeneID" id="96002397"/>
<dbReference type="Proteomes" id="UP000803884">
    <property type="component" value="Unassembled WGS sequence"/>
</dbReference>
<dbReference type="RefSeq" id="XP_069233649.1">
    <property type="nucleotide sequence ID" value="XM_069369559.1"/>
</dbReference>